<evidence type="ECO:0000313" key="3">
    <source>
        <dbReference type="Proteomes" id="UP000199666"/>
    </source>
</evidence>
<dbReference type="OrthoDB" id="956632at2"/>
<organism evidence="2 3">
    <name type="scientific">Pedobacter insulae</name>
    <dbReference type="NCBI Taxonomy" id="414048"/>
    <lineage>
        <taxon>Bacteria</taxon>
        <taxon>Pseudomonadati</taxon>
        <taxon>Bacteroidota</taxon>
        <taxon>Sphingobacteriia</taxon>
        <taxon>Sphingobacteriales</taxon>
        <taxon>Sphingobacteriaceae</taxon>
        <taxon>Pedobacter</taxon>
    </lineage>
</organism>
<gene>
    <name evidence="2" type="ORF">SAMN04489864_109119</name>
</gene>
<reference evidence="2 3" key="1">
    <citation type="submission" date="2016-10" db="EMBL/GenBank/DDBJ databases">
        <authorList>
            <person name="de Groot N.N."/>
        </authorList>
    </citation>
    <scope>NUCLEOTIDE SEQUENCE [LARGE SCALE GENOMIC DNA]</scope>
    <source>
        <strain evidence="2 3">DSM 18684</strain>
    </source>
</reference>
<feature type="signal peptide" evidence="1">
    <location>
        <begin position="1"/>
        <end position="22"/>
    </location>
</feature>
<name>A0A1I2ZAW0_9SPHI</name>
<evidence type="ECO:0008006" key="4">
    <source>
        <dbReference type="Google" id="ProtNLM"/>
    </source>
</evidence>
<dbReference type="Proteomes" id="UP000199666">
    <property type="component" value="Unassembled WGS sequence"/>
</dbReference>
<accession>A0A1I2ZAW0</accession>
<dbReference type="STRING" id="414048.SAMN04489864_109119"/>
<proteinExistence type="predicted"/>
<keyword evidence="3" id="KW-1185">Reference proteome</keyword>
<keyword evidence="1" id="KW-0732">Signal</keyword>
<evidence type="ECO:0000313" key="2">
    <source>
        <dbReference type="EMBL" id="SFH34967.1"/>
    </source>
</evidence>
<sequence length="154" mass="17350">MKYTRIFLFTLLSLCLSFCSTIKDGKSTIRQGVFGRVLWLEGNFMPSPDRPQAKNETPAVRTVYIHELTKLSDAEGEAPLFAKINSSLVAKVKTNQDGYFQYKLKPGKYSIFTQEEDGKFFASLFEGDGSIASFEVKEGEVTTYHISVNYKAAY</sequence>
<dbReference type="RefSeq" id="WP_143095969.1">
    <property type="nucleotide sequence ID" value="NZ_FOPP01000009.1"/>
</dbReference>
<dbReference type="AlphaFoldDB" id="A0A1I2ZAW0"/>
<dbReference type="EMBL" id="FOPP01000009">
    <property type="protein sequence ID" value="SFH34967.1"/>
    <property type="molecule type" value="Genomic_DNA"/>
</dbReference>
<feature type="chain" id="PRO_5011532470" description="Carboxypeptidase regulatory-like domain-containing protein" evidence="1">
    <location>
        <begin position="23"/>
        <end position="154"/>
    </location>
</feature>
<evidence type="ECO:0000256" key="1">
    <source>
        <dbReference type="SAM" id="SignalP"/>
    </source>
</evidence>
<protein>
    <recommendedName>
        <fullName evidence="4">Carboxypeptidase regulatory-like domain-containing protein</fullName>
    </recommendedName>
</protein>